<gene>
    <name evidence="5" type="ORF">H8B04_04385</name>
</gene>
<proteinExistence type="predicted"/>
<accession>A0ABR7YBZ4</accession>
<dbReference type="SUPFAM" id="SSF55486">
    <property type="entry name" value="Metalloproteases ('zincins'), catalytic domain"/>
    <property type="match status" value="1"/>
</dbReference>
<reference evidence="5 6" key="1">
    <citation type="submission" date="2020-08" db="EMBL/GenBank/DDBJ databases">
        <title>Sphingobacterium sp. DN04309 isolated from aquaculture water.</title>
        <authorList>
            <person name="Zhang M."/>
        </authorList>
    </citation>
    <scope>NUCLEOTIDE SEQUENCE [LARGE SCALE GENOMIC DNA]</scope>
    <source>
        <strain evidence="5 6">DN04309</strain>
    </source>
</reference>
<dbReference type="InterPro" id="IPR024079">
    <property type="entry name" value="MetalloPept_cat_dom_sf"/>
</dbReference>
<comment type="caution">
    <text evidence="5">The sequence shown here is derived from an EMBL/GenBank/DDBJ whole genome shotgun (WGS) entry which is preliminary data.</text>
</comment>
<keyword evidence="6" id="KW-1185">Reference proteome</keyword>
<dbReference type="RefSeq" id="WP_190301577.1">
    <property type="nucleotide sequence ID" value="NZ_JACOIJ010000005.1"/>
</dbReference>
<dbReference type="Pfam" id="PF17162">
    <property type="entry name" value="DUF5118"/>
    <property type="match status" value="1"/>
</dbReference>
<evidence type="ECO:0000259" key="2">
    <source>
        <dbReference type="Pfam" id="PF16313"/>
    </source>
</evidence>
<evidence type="ECO:0000259" key="4">
    <source>
        <dbReference type="Pfam" id="PF17162"/>
    </source>
</evidence>
<organism evidence="5 6">
    <name type="scientific">Sphingobacterium litopenaei</name>
    <dbReference type="NCBI Taxonomy" id="2763500"/>
    <lineage>
        <taxon>Bacteria</taxon>
        <taxon>Pseudomonadati</taxon>
        <taxon>Bacteroidota</taxon>
        <taxon>Sphingobacteriia</taxon>
        <taxon>Sphingobacteriales</taxon>
        <taxon>Sphingobacteriaceae</taxon>
        <taxon>Sphingobacterium</taxon>
    </lineage>
</organism>
<dbReference type="PANTHER" id="PTHR38478">
    <property type="entry name" value="PEPTIDASE M1A AND M12B"/>
    <property type="match status" value="1"/>
</dbReference>
<dbReference type="InterPro" id="IPR034032">
    <property type="entry name" value="Zn_MMP-like_bac"/>
</dbReference>
<protein>
    <submittedName>
        <fullName evidence="5">Zinc-dependent metalloprotease</fullName>
    </submittedName>
</protein>
<evidence type="ECO:0000313" key="5">
    <source>
        <dbReference type="EMBL" id="MBD1428815.1"/>
    </source>
</evidence>
<evidence type="ECO:0000313" key="6">
    <source>
        <dbReference type="Proteomes" id="UP000651271"/>
    </source>
</evidence>
<dbReference type="EMBL" id="JACOIJ010000005">
    <property type="protein sequence ID" value="MBD1428815.1"/>
    <property type="molecule type" value="Genomic_DNA"/>
</dbReference>
<dbReference type="Proteomes" id="UP000651271">
    <property type="component" value="Unassembled WGS sequence"/>
</dbReference>
<dbReference type="Pfam" id="PF16313">
    <property type="entry name" value="DUF4953"/>
    <property type="match status" value="1"/>
</dbReference>
<keyword evidence="1" id="KW-0732">Signal</keyword>
<keyword evidence="5" id="KW-0378">Hydrolase</keyword>
<dbReference type="PANTHER" id="PTHR38478:SF1">
    <property type="entry name" value="ZINC DEPENDENT METALLOPROTEASE DOMAIN LIPOPROTEIN"/>
    <property type="match status" value="1"/>
</dbReference>
<keyword evidence="5" id="KW-0645">Protease</keyword>
<dbReference type="CDD" id="cd04276">
    <property type="entry name" value="ZnMc_MMP_like_2"/>
    <property type="match status" value="1"/>
</dbReference>
<dbReference type="InterPro" id="IPR033413">
    <property type="entry name" value="DUF5117"/>
</dbReference>
<dbReference type="InterPro" id="IPR033428">
    <property type="entry name" value="DUF5118"/>
</dbReference>
<feature type="domain" description="EcxA zinc-binding" evidence="2">
    <location>
        <begin position="428"/>
        <end position="747"/>
    </location>
</feature>
<keyword evidence="5" id="KW-0482">Metalloprotease</keyword>
<evidence type="ECO:0000259" key="3">
    <source>
        <dbReference type="Pfam" id="PF17148"/>
    </source>
</evidence>
<feature type="signal peptide" evidence="1">
    <location>
        <begin position="1"/>
        <end position="23"/>
    </location>
</feature>
<dbReference type="Pfam" id="PF17148">
    <property type="entry name" value="DUF5117"/>
    <property type="match status" value="1"/>
</dbReference>
<feature type="domain" description="DUF5118" evidence="4">
    <location>
        <begin position="55"/>
        <end position="100"/>
    </location>
</feature>
<feature type="chain" id="PRO_5045282224" evidence="1">
    <location>
        <begin position="24"/>
        <end position="873"/>
    </location>
</feature>
<name>A0ABR7YBZ4_9SPHI</name>
<evidence type="ECO:0000256" key="1">
    <source>
        <dbReference type="SAM" id="SignalP"/>
    </source>
</evidence>
<sequence length="873" mass="99077">MKLLARSTFKVLPFLLLAPAIHSCNFLQYVGLYKGKETKTSVTDTVKVDTTNRSYLKVYEKAVVDSGMFQVIKKGKDFYFDIPVALMGKDFLLINKISSVPIELNEAGVNKGINSDNKVIRFFIQKDRSEVWVSEVKPTVESTPGSAIAQSVAANFTSSFIENFKIEGYSKDSSSVLININKVFDGKANSFNDVFKDLGLGTSPNTNLSVIEQIKSFDANVVVKSVLTTRVTEGNSSVPVSIGVTSNIYKLPEQAMKPRFADPRIGYFTIPRWYFSDEQQELEKRELITRWKLEPKAEDVQRYLQGELVEPVQPIVFYIDPATPKQWRQEIINGVHDWQVAFEAAGFKNAIIAKEVPDSLDFDIDDAQYSSIAYIASPKVNAMGPSVVDPRSGQILEADVIWWHNVMTALNSWMRIQTGIVDSTVRGNVFDQEKMAHAIRFVSSHEIGHTLGLMHNMGSSFSFPVDSLRSPAFTEKMGGTATSIMDYARFNYITQPGDGVKLLTPKIGLYDKYAIAWGYRWFPETTPWAELPKLRAEIEKHQHDPHYWYGEQQDSRNVIDPRAQSEDLGDNAMLAGEYGIRNLKRMMPQIINWTTEKGESYYKAGRLYWGVIGQWYTYAEHVANNIGGLYLENPVLGDNKNAYTPVPRATQIEAFDFMKNQALEMPEWLFDKALLTKTFALKDSPMGPYEQAPNSLKREFQSALMHLMLSDERLLRMTEAELLFGKAKTWTVTEYLEAFRKEVFKKTLAGANLDINSRMLQQNYVDILLVSNNKTMDRLYTRKLSLVDQILAETRLDLCGIHGVNHAKKEPDDISFRNMRVDGMARTSDMLIAKRAELMAVLDILKKAKGGDHLTKSHYQDLILRIEYTINKK</sequence>
<dbReference type="InterPro" id="IPR032534">
    <property type="entry name" value="EcxA_zinc-bd"/>
</dbReference>
<feature type="domain" description="DUF5117" evidence="3">
    <location>
        <begin position="112"/>
        <end position="296"/>
    </location>
</feature>
<dbReference type="GO" id="GO:0008237">
    <property type="term" value="F:metallopeptidase activity"/>
    <property type="evidence" value="ECO:0007669"/>
    <property type="project" value="UniProtKB-KW"/>
</dbReference>
<dbReference type="Gene3D" id="3.40.390.10">
    <property type="entry name" value="Collagenase (Catalytic Domain)"/>
    <property type="match status" value="1"/>
</dbReference>